<gene>
    <name evidence="2" type="ORF">BGZ80_001669</name>
</gene>
<proteinExistence type="predicted"/>
<evidence type="ECO:0000313" key="3">
    <source>
        <dbReference type="Proteomes" id="UP000703661"/>
    </source>
</evidence>
<feature type="compositionally biased region" description="Acidic residues" evidence="1">
    <location>
        <begin position="129"/>
        <end position="139"/>
    </location>
</feature>
<evidence type="ECO:0000256" key="1">
    <source>
        <dbReference type="SAM" id="MobiDB-lite"/>
    </source>
</evidence>
<organism evidence="2 3">
    <name type="scientific">Entomortierella chlamydospora</name>
    <dbReference type="NCBI Taxonomy" id="101097"/>
    <lineage>
        <taxon>Eukaryota</taxon>
        <taxon>Fungi</taxon>
        <taxon>Fungi incertae sedis</taxon>
        <taxon>Mucoromycota</taxon>
        <taxon>Mortierellomycotina</taxon>
        <taxon>Mortierellomycetes</taxon>
        <taxon>Mortierellales</taxon>
        <taxon>Mortierellaceae</taxon>
        <taxon>Entomortierella</taxon>
    </lineage>
</organism>
<dbReference type="Proteomes" id="UP000703661">
    <property type="component" value="Unassembled WGS sequence"/>
</dbReference>
<reference evidence="2" key="1">
    <citation type="journal article" date="2020" name="Fungal Divers.">
        <title>Resolving the Mortierellaceae phylogeny through synthesis of multi-gene phylogenetics and phylogenomics.</title>
        <authorList>
            <person name="Vandepol N."/>
            <person name="Liber J."/>
            <person name="Desiro A."/>
            <person name="Na H."/>
            <person name="Kennedy M."/>
            <person name="Barry K."/>
            <person name="Grigoriev I.V."/>
            <person name="Miller A.N."/>
            <person name="O'Donnell K."/>
            <person name="Stajich J.E."/>
            <person name="Bonito G."/>
        </authorList>
    </citation>
    <scope>NUCLEOTIDE SEQUENCE</scope>
    <source>
        <strain evidence="2">NRRL 2769</strain>
    </source>
</reference>
<accession>A0A9P6MQG8</accession>
<feature type="compositionally biased region" description="Low complexity" evidence="1">
    <location>
        <begin position="140"/>
        <end position="163"/>
    </location>
</feature>
<dbReference type="EMBL" id="JAAAID010001388">
    <property type="protein sequence ID" value="KAG0010212.1"/>
    <property type="molecule type" value="Genomic_DNA"/>
</dbReference>
<dbReference type="AlphaFoldDB" id="A0A9P6MQG8"/>
<keyword evidence="3" id="KW-1185">Reference proteome</keyword>
<comment type="caution">
    <text evidence="2">The sequence shown here is derived from an EMBL/GenBank/DDBJ whole genome shotgun (WGS) entry which is preliminary data.</text>
</comment>
<protein>
    <submittedName>
        <fullName evidence="2">Uncharacterized protein</fullName>
    </submittedName>
</protein>
<dbReference type="OrthoDB" id="2441714at2759"/>
<evidence type="ECO:0000313" key="2">
    <source>
        <dbReference type="EMBL" id="KAG0010212.1"/>
    </source>
</evidence>
<feature type="region of interest" description="Disordered" evidence="1">
    <location>
        <begin position="129"/>
        <end position="163"/>
    </location>
</feature>
<name>A0A9P6MQG8_9FUNG</name>
<sequence length="163" mass="19296">MFAKERQVEYAHNTSLQLKIYRRPFGGSSTKDLSEGSEELNDFGNRMATSHSEALLFPYVNAEAVGDVYSFGDLWRINNKVYHSRAKRDLLPNCWEFIIEKAEAELEDIEYEERQDERYGYYYDEEDDWYSGSEEDWDYQSDSNYNSDSNSNSDSDYYDSGYW</sequence>